<evidence type="ECO:0000313" key="2">
    <source>
        <dbReference type="Proteomes" id="UP000237839"/>
    </source>
</evidence>
<keyword evidence="2" id="KW-1185">Reference proteome</keyword>
<accession>A0A2S9H478</accession>
<dbReference type="AlphaFoldDB" id="A0A2S9H478"/>
<sequence length="86" mass="10070">MLRRGAVANLRRLHLFGNYLKHHTNISHSKFFTSQMLAITLLQCKVISHEILLKYIGLLTHLRLETIKHVIFGRFALNRYNTVTLN</sequence>
<dbReference type="EMBL" id="PUGF01000002">
    <property type="protein sequence ID" value="PRC94778.1"/>
    <property type="molecule type" value="Genomic_DNA"/>
</dbReference>
<name>A0A2S9H478_9BURK</name>
<dbReference type="Proteomes" id="UP000237839">
    <property type="component" value="Unassembled WGS sequence"/>
</dbReference>
<gene>
    <name evidence="1" type="ORF">S2091_0781</name>
</gene>
<comment type="caution">
    <text evidence="1">The sequence shown here is derived from an EMBL/GenBank/DDBJ whole genome shotgun (WGS) entry which is preliminary data.</text>
</comment>
<reference evidence="1 2" key="1">
    <citation type="submission" date="2018-02" db="EMBL/GenBank/DDBJ databases">
        <title>Solimicrobium silvestre gen. nov., sp. nov., isolated from alpine forest soil.</title>
        <authorList>
            <person name="Margesin R."/>
            <person name="Albuquerque L."/>
            <person name="Zhang D.-C."/>
            <person name="Froufe H.J.C."/>
            <person name="Severino R."/>
            <person name="Roxo I."/>
            <person name="Egas C."/>
            <person name="Da Costa M.S."/>
        </authorList>
    </citation>
    <scope>NUCLEOTIDE SEQUENCE [LARGE SCALE GENOMIC DNA]</scope>
    <source>
        <strain evidence="1 2">S20-91</strain>
    </source>
</reference>
<protein>
    <submittedName>
        <fullName evidence="1">Uncharacterized protein</fullName>
    </submittedName>
</protein>
<evidence type="ECO:0000313" key="1">
    <source>
        <dbReference type="EMBL" id="PRC94778.1"/>
    </source>
</evidence>
<proteinExistence type="predicted"/>
<organism evidence="1 2">
    <name type="scientific">Solimicrobium silvestre</name>
    <dbReference type="NCBI Taxonomy" id="2099400"/>
    <lineage>
        <taxon>Bacteria</taxon>
        <taxon>Pseudomonadati</taxon>
        <taxon>Pseudomonadota</taxon>
        <taxon>Betaproteobacteria</taxon>
        <taxon>Burkholderiales</taxon>
        <taxon>Oxalobacteraceae</taxon>
        <taxon>Solimicrobium</taxon>
    </lineage>
</organism>